<feature type="binding site" evidence="11">
    <location>
        <position position="163"/>
    </location>
    <ligand>
        <name>ATP</name>
        <dbReference type="ChEBI" id="CHEBI:30616"/>
    </ligand>
</feature>
<dbReference type="Proteomes" id="UP001298424">
    <property type="component" value="Unassembled WGS sequence"/>
</dbReference>
<dbReference type="GO" id="GO:0004417">
    <property type="term" value="F:hydroxyethylthiazole kinase activity"/>
    <property type="evidence" value="ECO:0007669"/>
    <property type="project" value="UniProtKB-EC"/>
</dbReference>
<dbReference type="EC" id="2.7.1.50" evidence="11"/>
<evidence type="ECO:0000313" key="12">
    <source>
        <dbReference type="EMBL" id="MCG6503019.1"/>
    </source>
</evidence>
<comment type="pathway">
    <text evidence="3 11">Cofactor biosynthesis; thiamine diphosphate biosynthesis; 4-methyl-5-(2-phosphoethyl)-thiazole from 5-(2-hydroxyethyl)-4-methylthiazole: step 1/1.</text>
</comment>
<evidence type="ECO:0000256" key="10">
    <source>
        <dbReference type="ARBA" id="ARBA00022977"/>
    </source>
</evidence>
<evidence type="ECO:0000256" key="9">
    <source>
        <dbReference type="ARBA" id="ARBA00022842"/>
    </source>
</evidence>
<keyword evidence="8 11" id="KW-0067">ATP-binding</keyword>
<evidence type="ECO:0000256" key="11">
    <source>
        <dbReference type="HAMAP-Rule" id="MF_00228"/>
    </source>
</evidence>
<dbReference type="EMBL" id="JAKOOW010000001">
    <property type="protein sequence ID" value="MCG6503019.1"/>
    <property type="molecule type" value="Genomic_DNA"/>
</dbReference>
<dbReference type="InterPro" id="IPR029056">
    <property type="entry name" value="Ribokinase-like"/>
</dbReference>
<evidence type="ECO:0000256" key="4">
    <source>
        <dbReference type="ARBA" id="ARBA00022679"/>
    </source>
</evidence>
<feature type="binding site" evidence="11">
    <location>
        <position position="41"/>
    </location>
    <ligand>
        <name>substrate</name>
    </ligand>
</feature>
<protein>
    <recommendedName>
        <fullName evidence="11">Hydroxyethylthiazole kinase</fullName>
        <ecNumber evidence="11">2.7.1.50</ecNumber>
    </recommendedName>
    <alternativeName>
        <fullName evidence="11">4-methyl-5-beta-hydroxyethylthiazole kinase</fullName>
        <shortName evidence="11">TH kinase</shortName>
        <shortName evidence="11">Thz kinase</shortName>
    </alternativeName>
</protein>
<dbReference type="SUPFAM" id="SSF53613">
    <property type="entry name" value="Ribokinase-like"/>
    <property type="match status" value="1"/>
</dbReference>
<comment type="cofactor">
    <cofactor evidence="2 11">
        <name>Mg(2+)</name>
        <dbReference type="ChEBI" id="CHEBI:18420"/>
    </cofactor>
</comment>
<comment type="similarity">
    <text evidence="11">Belongs to the Thz kinase family.</text>
</comment>
<reference evidence="12 13" key="1">
    <citation type="submission" date="2022-02" db="EMBL/GenBank/DDBJ databases">
        <title>Genome sequence data of Kingella unionensis sp. nov. strain CICC 24913 (CCUG 75125).</title>
        <authorList>
            <person name="Xiao M."/>
        </authorList>
    </citation>
    <scope>NUCLEOTIDE SEQUENCE [LARGE SCALE GENOMIC DNA]</scope>
    <source>
        <strain evidence="12 13">CICC 24913</strain>
    </source>
</reference>
<dbReference type="HAMAP" id="MF_00228">
    <property type="entry name" value="Thz_kinase"/>
    <property type="match status" value="1"/>
</dbReference>
<proteinExistence type="inferred from homology"/>
<organism evidence="12 13">
    <name type="scientific">Kingella pumchi</name>
    <dbReference type="NCBI Taxonomy" id="2779506"/>
    <lineage>
        <taxon>Bacteria</taxon>
        <taxon>Pseudomonadati</taxon>
        <taxon>Pseudomonadota</taxon>
        <taxon>Betaproteobacteria</taxon>
        <taxon>Neisseriales</taxon>
        <taxon>Neisseriaceae</taxon>
        <taxon>Kingella</taxon>
    </lineage>
</organism>
<evidence type="ECO:0000256" key="8">
    <source>
        <dbReference type="ARBA" id="ARBA00022840"/>
    </source>
</evidence>
<feature type="binding site" evidence="11">
    <location>
        <position position="117"/>
    </location>
    <ligand>
        <name>ATP</name>
        <dbReference type="ChEBI" id="CHEBI:30616"/>
    </ligand>
</feature>
<keyword evidence="5 11" id="KW-0479">Metal-binding</keyword>
<comment type="catalytic activity">
    <reaction evidence="1 11">
        <text>5-(2-hydroxyethyl)-4-methylthiazole + ATP = 4-methyl-5-(2-phosphooxyethyl)-thiazole + ADP + H(+)</text>
        <dbReference type="Rhea" id="RHEA:24212"/>
        <dbReference type="ChEBI" id="CHEBI:15378"/>
        <dbReference type="ChEBI" id="CHEBI:17957"/>
        <dbReference type="ChEBI" id="CHEBI:30616"/>
        <dbReference type="ChEBI" id="CHEBI:58296"/>
        <dbReference type="ChEBI" id="CHEBI:456216"/>
        <dbReference type="EC" id="2.7.1.50"/>
    </reaction>
</comment>
<dbReference type="InterPro" id="IPR000417">
    <property type="entry name" value="Hyethyz_kinase"/>
</dbReference>
<dbReference type="CDD" id="cd01170">
    <property type="entry name" value="THZ_kinase"/>
    <property type="match status" value="1"/>
</dbReference>
<dbReference type="NCBIfam" id="TIGR00694">
    <property type="entry name" value="thiM"/>
    <property type="match status" value="1"/>
</dbReference>
<dbReference type="PIRSF" id="PIRSF000513">
    <property type="entry name" value="Thz_kinase"/>
    <property type="match status" value="1"/>
</dbReference>
<dbReference type="PRINTS" id="PR01099">
    <property type="entry name" value="HYETHTZKNASE"/>
</dbReference>
<feature type="binding site" evidence="11">
    <location>
        <position position="190"/>
    </location>
    <ligand>
        <name>substrate</name>
    </ligand>
</feature>
<gene>
    <name evidence="11 12" type="primary">thiM</name>
    <name evidence="12" type="ORF">MB824_00660</name>
</gene>
<evidence type="ECO:0000256" key="3">
    <source>
        <dbReference type="ARBA" id="ARBA00004868"/>
    </source>
</evidence>
<evidence type="ECO:0000256" key="2">
    <source>
        <dbReference type="ARBA" id="ARBA00001946"/>
    </source>
</evidence>
<keyword evidence="10 11" id="KW-0784">Thiamine biosynthesis</keyword>
<name>A0ABS9NJR2_9NEIS</name>
<keyword evidence="4 11" id="KW-0808">Transferase</keyword>
<keyword evidence="13" id="KW-1185">Reference proteome</keyword>
<sequence length="267" mass="27172">MHIHYLDAVRAKRPLVHSITSTVAAHFSANGLLALGASPLMANSPAEVAELAAHSAALVLNIGMPTDAQVEAMLLAGEAANRAAVPVVLDPVAVSASAYRREIVAKLLARLQFAAIRGNAAELAYLADVPWQASGVDAGEGSGDLAAIARQVATRYRCLAVLSGARDYISDGKRLAVLANGTPLLLRITASGCLLSAVLAAFLAVTSANERFQAACEACASYAIAGEQAAAGLAPSQSGSFAARFIDALAAISAAEVAAAIRIETGE</sequence>
<keyword evidence="7 11" id="KW-0418">Kinase</keyword>
<evidence type="ECO:0000256" key="6">
    <source>
        <dbReference type="ARBA" id="ARBA00022741"/>
    </source>
</evidence>
<keyword evidence="9 11" id="KW-0460">Magnesium</keyword>
<evidence type="ECO:0000256" key="5">
    <source>
        <dbReference type="ARBA" id="ARBA00022723"/>
    </source>
</evidence>
<dbReference type="Pfam" id="PF02110">
    <property type="entry name" value="HK"/>
    <property type="match status" value="1"/>
</dbReference>
<comment type="function">
    <text evidence="11">Catalyzes the phosphorylation of the hydroxyl group of 4-methyl-5-beta-hydroxyethylthiazole (THZ).</text>
</comment>
<dbReference type="NCBIfam" id="NF006830">
    <property type="entry name" value="PRK09355.1"/>
    <property type="match status" value="1"/>
</dbReference>
<accession>A0ABS9NJR2</accession>
<dbReference type="Gene3D" id="3.40.1190.20">
    <property type="match status" value="1"/>
</dbReference>
<evidence type="ECO:0000256" key="1">
    <source>
        <dbReference type="ARBA" id="ARBA00001771"/>
    </source>
</evidence>
<comment type="caution">
    <text evidence="12">The sequence shown here is derived from an EMBL/GenBank/DDBJ whole genome shotgun (WGS) entry which is preliminary data.</text>
</comment>
<evidence type="ECO:0000313" key="13">
    <source>
        <dbReference type="Proteomes" id="UP001298424"/>
    </source>
</evidence>
<dbReference type="RefSeq" id="WP_238744945.1">
    <property type="nucleotide sequence ID" value="NZ_JAKOOW010000001.1"/>
</dbReference>
<keyword evidence="6 11" id="KW-0547">Nucleotide-binding</keyword>
<evidence type="ECO:0000256" key="7">
    <source>
        <dbReference type="ARBA" id="ARBA00022777"/>
    </source>
</evidence>